<accession>A0A833S9L1</accession>
<dbReference type="EMBL" id="WNWW01000216">
    <property type="protein sequence ID" value="KAF3428406.1"/>
    <property type="molecule type" value="Genomic_DNA"/>
</dbReference>
<keyword evidence="1" id="KW-0812">Transmembrane</keyword>
<dbReference type="Proteomes" id="UP000655588">
    <property type="component" value="Unassembled WGS sequence"/>
</dbReference>
<organism evidence="2 3">
    <name type="scientific">Frieseomelitta varia</name>
    <dbReference type="NCBI Taxonomy" id="561572"/>
    <lineage>
        <taxon>Eukaryota</taxon>
        <taxon>Metazoa</taxon>
        <taxon>Ecdysozoa</taxon>
        <taxon>Arthropoda</taxon>
        <taxon>Hexapoda</taxon>
        <taxon>Insecta</taxon>
        <taxon>Pterygota</taxon>
        <taxon>Neoptera</taxon>
        <taxon>Endopterygota</taxon>
        <taxon>Hymenoptera</taxon>
        <taxon>Apocrita</taxon>
        <taxon>Aculeata</taxon>
        <taxon>Apoidea</taxon>
        <taxon>Anthophila</taxon>
        <taxon>Apidae</taxon>
        <taxon>Frieseomelitta</taxon>
    </lineage>
</organism>
<name>A0A833S9L1_9HYME</name>
<sequence>MYDTNCDIGYDTIYSIIQRMLKMISLNFESVIDIIGCNCLNTSNMNTVMNKIHYTCLLLNLKRLTKSVSKSCRQGPTLLLLLCYYFLPIILLTSRSLYIFENERKIRYHVFEWNIHLLEKNGSNVLRVNANCANKKKKSLFTRVWLNAHFSPVSVISNSFQTTKHGIVDPMLSIWGHQLFVNGDTDHLIINMYATTHLFFPISILMSQHIYTFCTNCMKRANDHADNLFYRIAKTLCFSNRGHGLYLSSPTEIQKFSVSSQFWYDLTLQQI</sequence>
<keyword evidence="1" id="KW-0472">Membrane</keyword>
<proteinExistence type="predicted"/>
<comment type="caution">
    <text evidence="2">The sequence shown here is derived from an EMBL/GenBank/DDBJ whole genome shotgun (WGS) entry which is preliminary data.</text>
</comment>
<keyword evidence="3" id="KW-1185">Reference proteome</keyword>
<gene>
    <name evidence="2" type="ORF">E2986_11648</name>
</gene>
<keyword evidence="1" id="KW-1133">Transmembrane helix</keyword>
<evidence type="ECO:0000313" key="3">
    <source>
        <dbReference type="Proteomes" id="UP000655588"/>
    </source>
</evidence>
<protein>
    <submittedName>
        <fullName evidence="2">Uncharacterized protein</fullName>
    </submittedName>
</protein>
<evidence type="ECO:0000313" key="2">
    <source>
        <dbReference type="EMBL" id="KAF3428406.1"/>
    </source>
</evidence>
<dbReference type="AlphaFoldDB" id="A0A833S9L1"/>
<evidence type="ECO:0000256" key="1">
    <source>
        <dbReference type="SAM" id="Phobius"/>
    </source>
</evidence>
<reference evidence="2" key="1">
    <citation type="submission" date="2019-11" db="EMBL/GenBank/DDBJ databases">
        <title>The nuclear and mitochondrial genomes of Frieseomelitta varia - a highly eusocial stingless bee (Meliponini) with a permanently sterile worker caste.</title>
        <authorList>
            <person name="Freitas F.C.P."/>
            <person name="Lourenco A.P."/>
            <person name="Nunes F.M.F."/>
            <person name="Paschoal A.R."/>
            <person name="Abreu F.C.P."/>
            <person name="Barbin F.O."/>
            <person name="Bataglia L."/>
            <person name="Cardoso-Junior C.A.M."/>
            <person name="Cervoni M.S."/>
            <person name="Silva S.R."/>
            <person name="Dalarmi F."/>
            <person name="Del Lama M.A."/>
            <person name="Depintor T.S."/>
            <person name="Ferreira K.M."/>
            <person name="Goria P.S."/>
            <person name="Jaskot M.C."/>
            <person name="Lago D.C."/>
            <person name="Luna-Lucena D."/>
            <person name="Moda L.M."/>
            <person name="Nascimento L."/>
            <person name="Pedrino M."/>
            <person name="Rabico F.O."/>
            <person name="Sanches F.C."/>
            <person name="Santos D.E."/>
            <person name="Santos C.G."/>
            <person name="Vieira J."/>
            <person name="Lopes T.F."/>
            <person name="Barchuk A.R."/>
            <person name="Hartfelder K."/>
            <person name="Simoes Z.L.P."/>
            <person name="Bitondi M.M.G."/>
            <person name="Pinheiro D.G."/>
        </authorList>
    </citation>
    <scope>NUCLEOTIDE SEQUENCE</scope>
    <source>
        <strain evidence="2">USP_RPSP 00005682</strain>
        <tissue evidence="2">Whole individual</tissue>
    </source>
</reference>
<feature type="transmembrane region" description="Helical" evidence="1">
    <location>
        <begin position="78"/>
        <end position="98"/>
    </location>
</feature>